<evidence type="ECO:0000256" key="6">
    <source>
        <dbReference type="ARBA" id="ARBA00023268"/>
    </source>
</evidence>
<dbReference type="CDD" id="cd05401">
    <property type="entry name" value="NT_GlnE_GlnD_like"/>
    <property type="match status" value="2"/>
</dbReference>
<evidence type="ECO:0000259" key="8">
    <source>
        <dbReference type="Pfam" id="PF03710"/>
    </source>
</evidence>
<feature type="region of interest" description="Adenylyl transferase" evidence="7">
    <location>
        <begin position="501"/>
        <end position="995"/>
    </location>
</feature>
<dbReference type="Pfam" id="PF03710">
    <property type="entry name" value="GlnE"/>
    <property type="match status" value="2"/>
</dbReference>
<dbReference type="SUPFAM" id="SSF81593">
    <property type="entry name" value="Nucleotidyltransferase substrate binding subunit/domain"/>
    <property type="match status" value="2"/>
</dbReference>
<organism evidence="10 11">
    <name type="scientific">Phycicoccus sonneratiae</name>
    <dbReference type="NCBI Taxonomy" id="2807628"/>
    <lineage>
        <taxon>Bacteria</taxon>
        <taxon>Bacillati</taxon>
        <taxon>Actinomycetota</taxon>
        <taxon>Actinomycetes</taxon>
        <taxon>Micrococcales</taxon>
        <taxon>Intrasporangiaceae</taxon>
        <taxon>Phycicoccus</taxon>
    </lineage>
</organism>
<keyword evidence="3 7" id="KW-0547">Nucleotide-binding</keyword>
<comment type="similarity">
    <text evidence="7">Belongs to the GlnE family.</text>
</comment>
<reference evidence="10" key="1">
    <citation type="submission" date="2021-02" db="EMBL/GenBank/DDBJ databases">
        <title>Phycicoccus sp. MQZ13P-5T, whole genome shotgun sequence.</title>
        <authorList>
            <person name="Tuo L."/>
        </authorList>
    </citation>
    <scope>NUCLEOTIDE SEQUENCE</scope>
    <source>
        <strain evidence="10">MQZ13P-5</strain>
    </source>
</reference>
<evidence type="ECO:0000256" key="4">
    <source>
        <dbReference type="ARBA" id="ARBA00022840"/>
    </source>
</evidence>
<comment type="catalytic activity">
    <reaction evidence="7">
        <text>[glutamine synthetase]-O(4)-(5'-adenylyl)-L-tyrosine + phosphate = [glutamine synthetase]-L-tyrosine + ADP</text>
        <dbReference type="Rhea" id="RHEA:43716"/>
        <dbReference type="Rhea" id="RHEA-COMP:10660"/>
        <dbReference type="Rhea" id="RHEA-COMP:10661"/>
        <dbReference type="ChEBI" id="CHEBI:43474"/>
        <dbReference type="ChEBI" id="CHEBI:46858"/>
        <dbReference type="ChEBI" id="CHEBI:83624"/>
        <dbReference type="ChEBI" id="CHEBI:456216"/>
        <dbReference type="EC" id="2.7.7.89"/>
    </reaction>
</comment>
<feature type="domain" description="Glutamate-ammonia ligase adenylyltransferase repeated" evidence="8">
    <location>
        <begin position="95"/>
        <end position="325"/>
    </location>
</feature>
<keyword evidence="1 7" id="KW-0808">Transferase</keyword>
<dbReference type="InterPro" id="IPR005190">
    <property type="entry name" value="GlnE_rpt_dom"/>
</dbReference>
<evidence type="ECO:0000256" key="3">
    <source>
        <dbReference type="ARBA" id="ARBA00022741"/>
    </source>
</evidence>
<comment type="function">
    <text evidence="7">Involved in the regulation of glutamine synthetase GlnA, a key enzyme in the process to assimilate ammonia. When cellular nitrogen levels are high, the C-terminal adenylyl transferase (AT) inactivates GlnA by covalent transfer of an adenylyl group from ATP to specific tyrosine residue of GlnA, thus reducing its activity. Conversely, when nitrogen levels are low, the N-terminal adenylyl removase (AR) activates GlnA by removing the adenylyl group by phosphorolysis, increasing its activity. The regulatory region of GlnE binds the signal transduction protein PII (GlnB) which indicates the nitrogen status of the cell.</text>
</comment>
<sequence length="995" mass="107377">MSSRAPESVPAGIARLGFTDPRRANDLLDDPALGGIAGSPDRIDAGGLSEGLSRAADPDGALLGLVRFMEAAADVPGLREAVVTALHDDSLARRRLLAVLGASSALGDHLVAHPEHWTAVTEAAPVAASERVARLVAAVADPGEQTPADALRVGYREQLLGIAALDTTAEDPLEVLPATAAALADLAAAALEAALRIARDEVGEEAARTRLAVVAMGKTGGRELNYISDVDVIFVAEPADGVPEEEAVAVATDLATRLMRLCSASTGAGSLWQVDPALRPEGKNGPLVRTVASHRAYYERWAKTWEFQALLKARPVAGDTEVGQAYCDAVQPMVWQASSRENFVADVQAMRRRVEEHIPKAEAERQIKLGAGGLRDVEFSVQLLQLVHGRADESLRTATTLEGLEVLSAGGYIGREDAATLGAAYRYLRALEHRIQLFRLRRTHLMPTAEGDLRRLGRSLGHRSSPADAVQEQWRARRREVRRLHERIFYRPLLSAVARLSDQDVRLTPEAARERLSALGFRDPAGALRHLEALTGGVSRRSAIQRQLLPVMLGWFADEADPDAGLLAFRKISDELGSTHWYLRLLRDEGSAAERLAHTLARSRYAAALLEQAPECVQFLGDRGTMTPRTREEVLRRMRSAAGRKDDAEAAVLAARTIRRSELFRIAVADLAGLVTLAELGQAMTDLTAALLEVTLEVCLREVAGDEPLTRVLVVGMGRLGGGEQGYGSDADVLFVHDPVPGADESAAQGQALEVVKRLIALLGRNGPDPVLDVDASLRPEGKNGPLVRSLASYREYYARWSLVWEAQALLRATPVAGDPDLAERFLALVAPIRWPEGGLTPPQVREIRTLKARMESERLPRGADRKTHFKLGHGGLSDVEWAVQLLQLCHAGEHPALRTPSTLGALAAAEDLGLVEAEHAASLAAAWRLASAMRNAGVLFRGKGVDAVPTNDRDADGVSRILGMESHTGEALGERYRRVARRARAAFEAEFFDG</sequence>
<dbReference type="EMBL" id="JAFDVD010000004">
    <property type="protein sequence ID" value="MBM6399353.1"/>
    <property type="molecule type" value="Genomic_DNA"/>
</dbReference>
<keyword evidence="5 7" id="KW-0460">Magnesium</keyword>
<comment type="caution">
    <text evidence="10">The sequence shown here is derived from an EMBL/GenBank/DDBJ whole genome shotgun (WGS) entry which is preliminary data.</text>
</comment>
<dbReference type="InterPro" id="IPR023057">
    <property type="entry name" value="GlnE"/>
</dbReference>
<dbReference type="GO" id="GO:0008882">
    <property type="term" value="F:[glutamate-ammonia-ligase] adenylyltransferase activity"/>
    <property type="evidence" value="ECO:0007669"/>
    <property type="project" value="UniProtKB-EC"/>
</dbReference>
<evidence type="ECO:0000256" key="1">
    <source>
        <dbReference type="ARBA" id="ARBA00022679"/>
    </source>
</evidence>
<dbReference type="InterPro" id="IPR043519">
    <property type="entry name" value="NT_sf"/>
</dbReference>
<dbReference type="Proteomes" id="UP001430172">
    <property type="component" value="Unassembled WGS sequence"/>
</dbReference>
<name>A0ABS2CHK0_9MICO</name>
<comment type="catalytic activity">
    <reaction evidence="7">
        <text>[glutamine synthetase]-L-tyrosine + ATP = [glutamine synthetase]-O(4)-(5'-adenylyl)-L-tyrosine + diphosphate</text>
        <dbReference type="Rhea" id="RHEA:18589"/>
        <dbReference type="Rhea" id="RHEA-COMP:10660"/>
        <dbReference type="Rhea" id="RHEA-COMP:10661"/>
        <dbReference type="ChEBI" id="CHEBI:30616"/>
        <dbReference type="ChEBI" id="CHEBI:33019"/>
        <dbReference type="ChEBI" id="CHEBI:46858"/>
        <dbReference type="ChEBI" id="CHEBI:83624"/>
        <dbReference type="EC" id="2.7.7.42"/>
    </reaction>
</comment>
<dbReference type="NCBIfam" id="NF010707">
    <property type="entry name" value="PRK14109.1"/>
    <property type="match status" value="1"/>
</dbReference>
<dbReference type="EC" id="2.7.7.89" evidence="7"/>
<evidence type="ECO:0000313" key="11">
    <source>
        <dbReference type="Proteomes" id="UP001430172"/>
    </source>
</evidence>
<keyword evidence="6 7" id="KW-0511">Multifunctional enzyme</keyword>
<dbReference type="HAMAP" id="MF_00802">
    <property type="entry name" value="GlnE"/>
    <property type="match status" value="1"/>
</dbReference>
<feature type="domain" description="Glutamate-ammonia ligase adenylyltransferase repeated" evidence="8">
    <location>
        <begin position="594"/>
        <end position="828"/>
    </location>
</feature>
<keyword evidence="4 7" id="KW-0067">ATP-binding</keyword>
<proteinExistence type="inferred from homology"/>
<protein>
    <recommendedName>
        <fullName evidence="7">Bifunctional glutamine synthetase adenylyltransferase/adenylyl-removing enzyme</fullName>
    </recommendedName>
    <alternativeName>
        <fullName evidence="7">ATP:glutamine synthetase adenylyltransferase</fullName>
    </alternativeName>
    <alternativeName>
        <fullName evidence="7">ATase</fullName>
    </alternativeName>
    <domain>
        <recommendedName>
            <fullName evidence="7">Glutamine synthetase adenylyl-L-tyrosine phosphorylase</fullName>
            <ecNumber evidence="7">2.7.7.89</ecNumber>
        </recommendedName>
        <alternativeName>
            <fullName evidence="7">Adenylyl removase</fullName>
            <shortName evidence="7">AR</shortName>
            <shortName evidence="7">AT-N</shortName>
        </alternativeName>
    </domain>
    <domain>
        <recommendedName>
            <fullName evidence="7">Glutamine synthetase adenylyl transferase</fullName>
            <ecNumber evidence="7">2.7.7.42</ecNumber>
        </recommendedName>
        <alternativeName>
            <fullName evidence="7">Adenylyl transferase</fullName>
            <shortName evidence="7">AT</shortName>
            <shortName evidence="7">AT-C</shortName>
        </alternativeName>
    </domain>
</protein>
<accession>A0ABS2CHK0</accession>
<dbReference type="EC" id="2.7.7.42" evidence="7"/>
<dbReference type="RefSeq" id="WP_204129845.1">
    <property type="nucleotide sequence ID" value="NZ_JAFDVD010000004.1"/>
</dbReference>
<evidence type="ECO:0000313" key="10">
    <source>
        <dbReference type="EMBL" id="MBM6399353.1"/>
    </source>
</evidence>
<evidence type="ECO:0000256" key="7">
    <source>
        <dbReference type="HAMAP-Rule" id="MF_00802"/>
    </source>
</evidence>
<feature type="region of interest" description="Adenylyl removase" evidence="7">
    <location>
        <begin position="1"/>
        <end position="493"/>
    </location>
</feature>
<dbReference type="SUPFAM" id="SSF81301">
    <property type="entry name" value="Nucleotidyltransferase"/>
    <property type="match status" value="2"/>
</dbReference>
<dbReference type="Gene3D" id="3.30.460.10">
    <property type="entry name" value="Beta Polymerase, domain 2"/>
    <property type="match status" value="2"/>
</dbReference>
<evidence type="ECO:0000256" key="2">
    <source>
        <dbReference type="ARBA" id="ARBA00022695"/>
    </source>
</evidence>
<keyword evidence="2 7" id="KW-0548">Nucleotidyltransferase</keyword>
<evidence type="ECO:0000256" key="5">
    <source>
        <dbReference type="ARBA" id="ARBA00022842"/>
    </source>
</evidence>
<dbReference type="GO" id="GO:0047388">
    <property type="term" value="F:[glutamine synthetase]-adenylyl-L-tyrosine phosphorylase activity"/>
    <property type="evidence" value="ECO:0007669"/>
    <property type="project" value="UniProtKB-EC"/>
</dbReference>
<gene>
    <name evidence="7" type="primary">glnE</name>
    <name evidence="10" type="ORF">JQN70_03035</name>
</gene>
<dbReference type="PANTHER" id="PTHR30621">
    <property type="entry name" value="GLUTAMINE SYNTHETASE ADENYLYLTRANSFERASE"/>
    <property type="match status" value="1"/>
</dbReference>
<feature type="domain" description="PII-uridylyltransferase/Glutamine-synthetase adenylyltransferase" evidence="9">
    <location>
        <begin position="349"/>
        <end position="489"/>
    </location>
</feature>
<feature type="domain" description="PII-uridylyltransferase/Glutamine-synthetase adenylyltransferase" evidence="9">
    <location>
        <begin position="851"/>
        <end position="989"/>
    </location>
</feature>
<keyword evidence="11" id="KW-1185">Reference proteome</keyword>
<dbReference type="Gene3D" id="1.20.120.330">
    <property type="entry name" value="Nucleotidyltransferases domain 2"/>
    <property type="match status" value="2"/>
</dbReference>
<dbReference type="PANTHER" id="PTHR30621:SF0">
    <property type="entry name" value="BIFUNCTIONAL GLUTAMINE SYNTHETASE ADENYLYLTRANSFERASE_ADENYLYL-REMOVING ENZYME"/>
    <property type="match status" value="1"/>
</dbReference>
<evidence type="ECO:0000259" key="9">
    <source>
        <dbReference type="Pfam" id="PF08335"/>
    </source>
</evidence>
<comment type="cofactor">
    <cofactor evidence="7">
        <name>Mg(2+)</name>
        <dbReference type="ChEBI" id="CHEBI:18420"/>
    </cofactor>
</comment>
<dbReference type="Pfam" id="PF08335">
    <property type="entry name" value="GlnD_UR_UTase"/>
    <property type="match status" value="2"/>
</dbReference>
<dbReference type="InterPro" id="IPR013546">
    <property type="entry name" value="PII_UdlTrfase/GS_AdlTrfase"/>
</dbReference>